<protein>
    <submittedName>
        <fullName evidence="1">Uncharacterized protein</fullName>
    </submittedName>
</protein>
<proteinExistence type="predicted"/>
<organism evidence="1 2">
    <name type="scientific">Solanum commersonii</name>
    <name type="common">Commerson's wild potato</name>
    <name type="synonym">Commerson's nightshade</name>
    <dbReference type="NCBI Taxonomy" id="4109"/>
    <lineage>
        <taxon>Eukaryota</taxon>
        <taxon>Viridiplantae</taxon>
        <taxon>Streptophyta</taxon>
        <taxon>Embryophyta</taxon>
        <taxon>Tracheophyta</taxon>
        <taxon>Spermatophyta</taxon>
        <taxon>Magnoliopsida</taxon>
        <taxon>eudicotyledons</taxon>
        <taxon>Gunneridae</taxon>
        <taxon>Pentapetalae</taxon>
        <taxon>asterids</taxon>
        <taxon>lamiids</taxon>
        <taxon>Solanales</taxon>
        <taxon>Solanaceae</taxon>
        <taxon>Solanoideae</taxon>
        <taxon>Solaneae</taxon>
        <taxon>Solanum</taxon>
    </lineage>
</organism>
<accession>A0A9J6A8J4</accession>
<evidence type="ECO:0000313" key="2">
    <source>
        <dbReference type="Proteomes" id="UP000824120"/>
    </source>
</evidence>
<reference evidence="1 2" key="1">
    <citation type="submission" date="2020-09" db="EMBL/GenBank/DDBJ databases">
        <title>De no assembly of potato wild relative species, Solanum commersonii.</title>
        <authorList>
            <person name="Cho K."/>
        </authorList>
    </citation>
    <scope>NUCLEOTIDE SEQUENCE [LARGE SCALE GENOMIC DNA]</scope>
    <source>
        <strain evidence="1">LZ3.2</strain>
        <tissue evidence="1">Leaf</tissue>
    </source>
</reference>
<comment type="caution">
    <text evidence="1">The sequence shown here is derived from an EMBL/GenBank/DDBJ whole genome shotgun (WGS) entry which is preliminary data.</text>
</comment>
<dbReference type="AlphaFoldDB" id="A0A9J6A8J4"/>
<keyword evidence="2" id="KW-1185">Reference proteome</keyword>
<dbReference type="EMBL" id="JACXVP010000002">
    <property type="protein sequence ID" value="KAG5620603.1"/>
    <property type="molecule type" value="Genomic_DNA"/>
</dbReference>
<gene>
    <name evidence="1" type="ORF">H5410_005821</name>
</gene>
<name>A0A9J6A8J4_SOLCO</name>
<evidence type="ECO:0000313" key="1">
    <source>
        <dbReference type="EMBL" id="KAG5620603.1"/>
    </source>
</evidence>
<dbReference type="Proteomes" id="UP000824120">
    <property type="component" value="Chromosome 2"/>
</dbReference>
<sequence length="119" mass="12665">MNESEKMAGDPRKGGGSHEELASLFETLARSLTLRWDIVLGGAFRRNAAARHVILWLARSHSFANGGVREWVADSAVGHRKATLTFVAKPCGTAMGAAAMTSAPDPAPTSRAHRALAWA</sequence>